<dbReference type="PANTHER" id="PTHR10285">
    <property type="entry name" value="URIDINE KINASE"/>
    <property type="match status" value="1"/>
</dbReference>
<proteinExistence type="inferred from homology"/>
<evidence type="ECO:0000256" key="7">
    <source>
        <dbReference type="ARBA" id="ARBA00022840"/>
    </source>
</evidence>
<protein>
    <recommendedName>
        <fullName evidence="10">Phosphoribulokinase/uridine kinase domain-containing protein</fullName>
    </recommendedName>
</protein>
<evidence type="ECO:0000256" key="1">
    <source>
        <dbReference type="ARBA" id="ARBA00004123"/>
    </source>
</evidence>
<evidence type="ECO:0000313" key="11">
    <source>
        <dbReference type="EMBL" id="KGK38058.1"/>
    </source>
</evidence>
<evidence type="ECO:0000256" key="5">
    <source>
        <dbReference type="ARBA" id="ARBA00022741"/>
    </source>
</evidence>
<evidence type="ECO:0000313" key="12">
    <source>
        <dbReference type="Proteomes" id="UP000029867"/>
    </source>
</evidence>
<evidence type="ECO:0000259" key="10">
    <source>
        <dbReference type="Pfam" id="PF00485"/>
    </source>
</evidence>
<evidence type="ECO:0000256" key="8">
    <source>
        <dbReference type="ARBA" id="ARBA00023242"/>
    </source>
</evidence>
<keyword evidence="5" id="KW-0547">Nucleotide-binding</keyword>
<evidence type="ECO:0000256" key="2">
    <source>
        <dbReference type="ARBA" id="ARBA00004496"/>
    </source>
</evidence>
<dbReference type="GO" id="GO:0005524">
    <property type="term" value="F:ATP binding"/>
    <property type="evidence" value="ECO:0007669"/>
    <property type="project" value="UniProtKB-KW"/>
</dbReference>
<dbReference type="InterPro" id="IPR006083">
    <property type="entry name" value="PRK/URK"/>
</dbReference>
<reference evidence="12" key="1">
    <citation type="journal article" date="2014" name="Microb. Cell Fact.">
        <title>Exploiting Issatchenkia orientalis SD108 for succinic acid production.</title>
        <authorList>
            <person name="Xiao H."/>
            <person name="Shao Z."/>
            <person name="Jiang Y."/>
            <person name="Dole S."/>
            <person name="Zhao H."/>
        </authorList>
    </citation>
    <scope>NUCLEOTIDE SEQUENCE [LARGE SCALE GENOMIC DNA]</scope>
    <source>
        <strain evidence="12">SD108</strain>
    </source>
</reference>
<dbReference type="EMBL" id="JQFK01000025">
    <property type="protein sequence ID" value="KGK38058.1"/>
    <property type="molecule type" value="Genomic_DNA"/>
</dbReference>
<gene>
    <name evidence="11" type="ORF">JL09_g2781</name>
</gene>
<dbReference type="Gene3D" id="3.40.50.300">
    <property type="entry name" value="P-loop containing nucleotide triphosphate hydrolases"/>
    <property type="match status" value="1"/>
</dbReference>
<dbReference type="Pfam" id="PF00485">
    <property type="entry name" value="PRK"/>
    <property type="match status" value="1"/>
</dbReference>
<comment type="caution">
    <text evidence="11">The sequence shown here is derived from an EMBL/GenBank/DDBJ whole genome shotgun (WGS) entry which is preliminary data.</text>
</comment>
<evidence type="ECO:0000256" key="9">
    <source>
        <dbReference type="ARBA" id="ARBA00061312"/>
    </source>
</evidence>
<keyword evidence="4" id="KW-0808">Transferase</keyword>
<dbReference type="FunFam" id="3.40.50.300:FF:001691">
    <property type="entry name" value="Probable ATP-dependent kinase TDA10"/>
    <property type="match status" value="1"/>
</dbReference>
<evidence type="ECO:0000256" key="6">
    <source>
        <dbReference type="ARBA" id="ARBA00022777"/>
    </source>
</evidence>
<dbReference type="Proteomes" id="UP000029867">
    <property type="component" value="Unassembled WGS sequence"/>
</dbReference>
<dbReference type="GO" id="GO:0016301">
    <property type="term" value="F:kinase activity"/>
    <property type="evidence" value="ECO:0007669"/>
    <property type="project" value="UniProtKB-KW"/>
</dbReference>
<sequence>MSFLNISLASIKTKEMSNSSVVDEAIRFLAPFLEKKLYCQEKKPLVIGIEGPQGSGKTTAATNIRVKLLEKINCNIVQFSMDDFYLTFEQQLNLNRENQDNKLLQGRGLPGTHDVELLMKIFKDLIDIDHDKSPVKIPVYDKSLHNGKGDRLPLEKWNVVEKRVDLIIFEGWFNGYTSINSEETLIRKWNGIKATHPRKFGDVEDRHIQKINCDLRRYEQIWGLFDLFVCIKTENINNVYRWRLQQEHALIKKKGSGMTDMEVETFVDRYMPVYYLYYDGLGKTEEKINSLELDIDEFRNLVNSNYIMQ</sequence>
<dbReference type="VEuPathDB" id="FungiDB:C5L36_0B03680"/>
<comment type="similarity">
    <text evidence="9">Belongs to the GLYK kinase family.</text>
</comment>
<dbReference type="InterPro" id="IPR027417">
    <property type="entry name" value="P-loop_NTPase"/>
</dbReference>
<comment type="subcellular location">
    <subcellularLocation>
        <location evidence="2">Cytoplasm</location>
    </subcellularLocation>
    <subcellularLocation>
        <location evidence="1">Nucleus</location>
    </subcellularLocation>
</comment>
<accession>A0A099NZ26</accession>
<dbReference type="HOGENOM" id="CLU_056986_0_0_1"/>
<keyword evidence="8" id="KW-0539">Nucleus</keyword>
<keyword evidence="7" id="KW-0067">ATP-binding</keyword>
<name>A0A099NZ26_PICKU</name>
<dbReference type="AlphaFoldDB" id="A0A099NZ26"/>
<evidence type="ECO:0000256" key="3">
    <source>
        <dbReference type="ARBA" id="ARBA00022490"/>
    </source>
</evidence>
<keyword evidence="6" id="KW-0418">Kinase</keyword>
<keyword evidence="3" id="KW-0963">Cytoplasm</keyword>
<feature type="domain" description="Phosphoribulokinase/uridine kinase" evidence="10">
    <location>
        <begin position="46"/>
        <end position="177"/>
    </location>
</feature>
<organism evidence="11 12">
    <name type="scientific">Pichia kudriavzevii</name>
    <name type="common">Yeast</name>
    <name type="synonym">Issatchenkia orientalis</name>
    <dbReference type="NCBI Taxonomy" id="4909"/>
    <lineage>
        <taxon>Eukaryota</taxon>
        <taxon>Fungi</taxon>
        <taxon>Dikarya</taxon>
        <taxon>Ascomycota</taxon>
        <taxon>Saccharomycotina</taxon>
        <taxon>Pichiomycetes</taxon>
        <taxon>Pichiales</taxon>
        <taxon>Pichiaceae</taxon>
        <taxon>Pichia</taxon>
    </lineage>
</organism>
<dbReference type="eggNOG" id="KOG2878">
    <property type="taxonomic scope" value="Eukaryota"/>
</dbReference>
<dbReference type="SUPFAM" id="SSF52540">
    <property type="entry name" value="P-loop containing nucleoside triphosphate hydrolases"/>
    <property type="match status" value="1"/>
</dbReference>
<dbReference type="GO" id="GO:0005737">
    <property type="term" value="C:cytoplasm"/>
    <property type="evidence" value="ECO:0007669"/>
    <property type="project" value="UniProtKB-SubCell"/>
</dbReference>
<evidence type="ECO:0000256" key="4">
    <source>
        <dbReference type="ARBA" id="ARBA00022679"/>
    </source>
</evidence>
<dbReference type="GO" id="GO:0005634">
    <property type="term" value="C:nucleus"/>
    <property type="evidence" value="ECO:0007669"/>
    <property type="project" value="UniProtKB-SubCell"/>
</dbReference>